<accession>A0A7V5NXJ9</accession>
<proteinExistence type="predicted"/>
<protein>
    <submittedName>
        <fullName evidence="1">Uncharacterized protein</fullName>
    </submittedName>
</protein>
<name>A0A7V5NXJ9_9PROT</name>
<sequence>MESLDERLERIEREAEAMPQLDKLTDQALRMLLKQHLHDFCQMSGQLASKSFADIAREAQPRRAALDMLLRECEIRGQYSS</sequence>
<reference evidence="1" key="1">
    <citation type="journal article" date="2020" name="mSystems">
        <title>Genome- and Community-Level Interaction Insights into Carbon Utilization and Element Cycling Functions of Hydrothermarchaeota in Hydrothermal Sediment.</title>
        <authorList>
            <person name="Zhou Z."/>
            <person name="Liu Y."/>
            <person name="Xu W."/>
            <person name="Pan J."/>
            <person name="Luo Z.H."/>
            <person name="Li M."/>
        </authorList>
    </citation>
    <scope>NUCLEOTIDE SEQUENCE [LARGE SCALE GENOMIC DNA]</scope>
    <source>
        <strain evidence="1">HyVt-538</strain>
    </source>
</reference>
<dbReference type="EMBL" id="DROP01000284">
    <property type="protein sequence ID" value="HHI89141.1"/>
    <property type="molecule type" value="Genomic_DNA"/>
</dbReference>
<evidence type="ECO:0000313" key="1">
    <source>
        <dbReference type="EMBL" id="HHI89141.1"/>
    </source>
</evidence>
<gene>
    <name evidence="1" type="ORF">ENK01_04225</name>
</gene>
<dbReference type="AlphaFoldDB" id="A0A7V5NXJ9"/>
<dbReference type="Proteomes" id="UP000885806">
    <property type="component" value="Unassembled WGS sequence"/>
</dbReference>
<organism evidence="1">
    <name type="scientific">Hellea balneolensis</name>
    <dbReference type="NCBI Taxonomy" id="287478"/>
    <lineage>
        <taxon>Bacteria</taxon>
        <taxon>Pseudomonadati</taxon>
        <taxon>Pseudomonadota</taxon>
        <taxon>Alphaproteobacteria</taxon>
        <taxon>Maricaulales</taxon>
        <taxon>Robiginitomaculaceae</taxon>
        <taxon>Hellea</taxon>
    </lineage>
</organism>
<comment type="caution">
    <text evidence="1">The sequence shown here is derived from an EMBL/GenBank/DDBJ whole genome shotgun (WGS) entry which is preliminary data.</text>
</comment>